<keyword evidence="6" id="KW-0547">Nucleotide-binding</keyword>
<dbReference type="InterPro" id="IPR027417">
    <property type="entry name" value="P-loop_NTPase"/>
</dbReference>
<evidence type="ECO:0000256" key="5">
    <source>
        <dbReference type="ARBA" id="ARBA00022596"/>
    </source>
</evidence>
<protein>
    <recommendedName>
        <fullName evidence="14">Nickel import system ATP-binding protein NikD</fullName>
        <ecNumber evidence="13">7.2.2.11</ecNumber>
    </recommendedName>
</protein>
<dbReference type="EMBL" id="JACRSR010000001">
    <property type="protein sequence ID" value="MBC8530514.1"/>
    <property type="molecule type" value="Genomic_DNA"/>
</dbReference>
<dbReference type="InterPro" id="IPR003593">
    <property type="entry name" value="AAA+_ATPase"/>
</dbReference>
<dbReference type="GO" id="GO:0015833">
    <property type="term" value="P:peptide transport"/>
    <property type="evidence" value="ECO:0007669"/>
    <property type="project" value="InterPro"/>
</dbReference>
<keyword evidence="8" id="KW-1278">Translocase</keyword>
<evidence type="ECO:0000256" key="7">
    <source>
        <dbReference type="ARBA" id="ARBA00022840"/>
    </source>
</evidence>
<feature type="domain" description="ABC transporter" evidence="16">
    <location>
        <begin position="5"/>
        <end position="247"/>
    </location>
</feature>
<evidence type="ECO:0000256" key="11">
    <source>
        <dbReference type="ARBA" id="ARBA00023136"/>
    </source>
</evidence>
<evidence type="ECO:0000256" key="4">
    <source>
        <dbReference type="ARBA" id="ARBA00022475"/>
    </source>
</evidence>
<evidence type="ECO:0000256" key="10">
    <source>
        <dbReference type="ARBA" id="ARBA00023112"/>
    </source>
</evidence>
<proteinExistence type="inferred from homology"/>
<dbReference type="InterPro" id="IPR013563">
    <property type="entry name" value="Oligopep_ABC_C"/>
</dbReference>
<keyword evidence="10" id="KW-0921">Nickel transport</keyword>
<dbReference type="PANTHER" id="PTHR43297">
    <property type="entry name" value="OLIGOPEPTIDE TRANSPORT ATP-BINDING PROTEIN APPD"/>
    <property type="match status" value="1"/>
</dbReference>
<dbReference type="Gene3D" id="3.40.50.300">
    <property type="entry name" value="P-loop containing nucleotide triphosphate hydrolases"/>
    <property type="match status" value="1"/>
</dbReference>
<gene>
    <name evidence="17" type="ORF">H8696_01460</name>
</gene>
<evidence type="ECO:0000256" key="8">
    <source>
        <dbReference type="ARBA" id="ARBA00022967"/>
    </source>
</evidence>
<reference evidence="17" key="1">
    <citation type="submission" date="2020-08" db="EMBL/GenBank/DDBJ databases">
        <title>Genome public.</title>
        <authorList>
            <person name="Liu C."/>
            <person name="Sun Q."/>
        </authorList>
    </citation>
    <scope>NUCLEOTIDE SEQUENCE</scope>
    <source>
        <strain evidence="17">NSJ-53</strain>
    </source>
</reference>
<dbReference type="InterPro" id="IPR050388">
    <property type="entry name" value="ABC_Ni/Peptide_Import"/>
</dbReference>
<evidence type="ECO:0000256" key="13">
    <source>
        <dbReference type="ARBA" id="ARBA00039098"/>
    </source>
</evidence>
<dbReference type="RefSeq" id="WP_249314488.1">
    <property type="nucleotide sequence ID" value="NZ_JACRSR010000001.1"/>
</dbReference>
<accession>A0A926D2Y7</accession>
<name>A0A926D2Y7_9FIRM</name>
<evidence type="ECO:0000313" key="18">
    <source>
        <dbReference type="Proteomes" id="UP000623172"/>
    </source>
</evidence>
<dbReference type="GO" id="GO:0016887">
    <property type="term" value="F:ATP hydrolysis activity"/>
    <property type="evidence" value="ECO:0007669"/>
    <property type="project" value="InterPro"/>
</dbReference>
<dbReference type="GO" id="GO:0005886">
    <property type="term" value="C:plasma membrane"/>
    <property type="evidence" value="ECO:0007669"/>
    <property type="project" value="UniProtKB-SubCell"/>
</dbReference>
<evidence type="ECO:0000256" key="6">
    <source>
        <dbReference type="ARBA" id="ARBA00022741"/>
    </source>
</evidence>
<dbReference type="Pfam" id="PF08352">
    <property type="entry name" value="oligo_HPY"/>
    <property type="match status" value="1"/>
</dbReference>
<keyword evidence="11" id="KW-0472">Membrane</keyword>
<comment type="caution">
    <text evidence="17">The sequence shown here is derived from an EMBL/GenBank/DDBJ whole genome shotgun (WGS) entry which is preliminary data.</text>
</comment>
<evidence type="ECO:0000256" key="12">
    <source>
        <dbReference type="ARBA" id="ARBA00038669"/>
    </source>
</evidence>
<keyword evidence="3" id="KW-0813">Transport</keyword>
<dbReference type="SMART" id="SM00382">
    <property type="entry name" value="AAA"/>
    <property type="match status" value="1"/>
</dbReference>
<keyword evidence="5" id="KW-0533">Nickel</keyword>
<evidence type="ECO:0000256" key="3">
    <source>
        <dbReference type="ARBA" id="ARBA00022448"/>
    </source>
</evidence>
<comment type="catalytic activity">
    <reaction evidence="15">
        <text>Ni(2+)(out) + ATP + H2O = Ni(2+)(in) + ADP + phosphate + H(+)</text>
        <dbReference type="Rhea" id="RHEA:15557"/>
        <dbReference type="ChEBI" id="CHEBI:15377"/>
        <dbReference type="ChEBI" id="CHEBI:15378"/>
        <dbReference type="ChEBI" id="CHEBI:30616"/>
        <dbReference type="ChEBI" id="CHEBI:43474"/>
        <dbReference type="ChEBI" id="CHEBI:49786"/>
        <dbReference type="ChEBI" id="CHEBI:456216"/>
        <dbReference type="EC" id="7.2.2.11"/>
    </reaction>
    <physiologicalReaction direction="left-to-right" evidence="15">
        <dbReference type="Rhea" id="RHEA:15558"/>
    </physiologicalReaction>
</comment>
<organism evidence="17 18">
    <name type="scientific">Gehongia tenuis</name>
    <dbReference type="NCBI Taxonomy" id="2763655"/>
    <lineage>
        <taxon>Bacteria</taxon>
        <taxon>Bacillati</taxon>
        <taxon>Bacillota</taxon>
        <taxon>Clostridia</taxon>
        <taxon>Christensenellales</taxon>
        <taxon>Christensenellaceae</taxon>
        <taxon>Gehongia</taxon>
    </lineage>
</organism>
<keyword evidence="4" id="KW-1003">Cell membrane</keyword>
<keyword evidence="7 17" id="KW-0067">ATP-binding</keyword>
<dbReference type="GO" id="GO:0015413">
    <property type="term" value="F:ABC-type nickel transporter activity"/>
    <property type="evidence" value="ECO:0007669"/>
    <property type="project" value="UniProtKB-EC"/>
</dbReference>
<dbReference type="NCBIfam" id="TIGR01727">
    <property type="entry name" value="oligo_HPY"/>
    <property type="match status" value="1"/>
</dbReference>
<dbReference type="SUPFAM" id="SSF52540">
    <property type="entry name" value="P-loop containing nucleoside triphosphate hydrolases"/>
    <property type="match status" value="1"/>
</dbReference>
<dbReference type="EC" id="7.2.2.11" evidence="13"/>
<dbReference type="GO" id="GO:0005524">
    <property type="term" value="F:ATP binding"/>
    <property type="evidence" value="ECO:0007669"/>
    <property type="project" value="UniProtKB-KW"/>
</dbReference>
<evidence type="ECO:0000256" key="1">
    <source>
        <dbReference type="ARBA" id="ARBA00004202"/>
    </source>
</evidence>
<comment type="subunit">
    <text evidence="12">The complex is composed of two ATP-binding proteins (NikD and NikE), two transmembrane proteins (NikB and NikC) and a solute-binding protein (NikA).</text>
</comment>
<keyword evidence="18" id="KW-1185">Reference proteome</keyword>
<dbReference type="PANTHER" id="PTHR43297:SF13">
    <property type="entry name" value="NICKEL ABC TRANSPORTER, ATP-BINDING PROTEIN"/>
    <property type="match status" value="1"/>
</dbReference>
<sequence length="308" mass="32991">MLLEVKNYSLGFVQYTAGLKRRNFTVLREMNLAVAPGEIVAVFGASGSGKSLLAHGIFGILPENAWAAGEIRLGGELLLGDRLERARGREMALIPQSVDFLDPLMKVGRQVADAARGAGRGERKKRAEAVLARYGLSPAVMGMYPFELSGGMARRVLAASAFLSGAKLIVADEPTTGLHEAAVREEMRHLAELAEDGAGVIMITHDMNAALRSAHRVAVLYAGTIVEVARREAFAGTGEALMHPYTRALWRALPMNAFEGLPGTQPSHLSPEAGCPFAPRCSLRDGRCGEVPPVTVWEGGEFRCWAAG</sequence>
<evidence type="ECO:0000259" key="16">
    <source>
        <dbReference type="PROSITE" id="PS50893"/>
    </source>
</evidence>
<keyword evidence="9" id="KW-0406">Ion transport</keyword>
<evidence type="ECO:0000256" key="15">
    <source>
        <dbReference type="ARBA" id="ARBA00048610"/>
    </source>
</evidence>
<evidence type="ECO:0000256" key="9">
    <source>
        <dbReference type="ARBA" id="ARBA00023065"/>
    </source>
</evidence>
<evidence type="ECO:0000256" key="2">
    <source>
        <dbReference type="ARBA" id="ARBA00005417"/>
    </source>
</evidence>
<evidence type="ECO:0000313" key="17">
    <source>
        <dbReference type="EMBL" id="MBC8530514.1"/>
    </source>
</evidence>
<dbReference type="Proteomes" id="UP000623172">
    <property type="component" value="Unassembled WGS sequence"/>
</dbReference>
<dbReference type="AlphaFoldDB" id="A0A926D2Y7"/>
<comment type="similarity">
    <text evidence="2">Belongs to the ABC transporter superfamily.</text>
</comment>
<dbReference type="Pfam" id="PF00005">
    <property type="entry name" value="ABC_tran"/>
    <property type="match status" value="1"/>
</dbReference>
<evidence type="ECO:0000256" key="14">
    <source>
        <dbReference type="ARBA" id="ARBA00044143"/>
    </source>
</evidence>
<dbReference type="PROSITE" id="PS50893">
    <property type="entry name" value="ABC_TRANSPORTER_2"/>
    <property type="match status" value="1"/>
</dbReference>
<dbReference type="InterPro" id="IPR003439">
    <property type="entry name" value="ABC_transporter-like_ATP-bd"/>
</dbReference>
<comment type="subcellular location">
    <subcellularLocation>
        <location evidence="1">Cell membrane</location>
        <topology evidence="1">Peripheral membrane protein</topology>
    </subcellularLocation>
</comment>